<dbReference type="AlphaFoldDB" id="A0A8T1JWN5"/>
<organism evidence="3 4">
    <name type="scientific">Phytophthora cactorum</name>
    <dbReference type="NCBI Taxonomy" id="29920"/>
    <lineage>
        <taxon>Eukaryota</taxon>
        <taxon>Sar</taxon>
        <taxon>Stramenopiles</taxon>
        <taxon>Oomycota</taxon>
        <taxon>Peronosporomycetes</taxon>
        <taxon>Peronosporales</taxon>
        <taxon>Peronosporaceae</taxon>
        <taxon>Phytophthora</taxon>
    </lineage>
</organism>
<reference evidence="3" key="1">
    <citation type="submission" date="2018-05" db="EMBL/GenBank/DDBJ databases">
        <title>Effector identification in a new, highly contiguous assembly of the strawberry crown rot pathogen Phytophthora cactorum.</title>
        <authorList>
            <person name="Armitage A.D."/>
            <person name="Nellist C.F."/>
            <person name="Bates H."/>
            <person name="Vickerstaff R.J."/>
            <person name="Harrison R.J."/>
        </authorList>
    </citation>
    <scope>NUCLEOTIDE SEQUENCE</scope>
    <source>
        <strain evidence="2">4040</strain>
        <strain evidence="3">P421</strain>
    </source>
</reference>
<evidence type="ECO:0000313" key="4">
    <source>
        <dbReference type="Proteomes" id="UP000760860"/>
    </source>
</evidence>
<feature type="region of interest" description="Disordered" evidence="1">
    <location>
        <begin position="1"/>
        <end position="83"/>
    </location>
</feature>
<dbReference type="Proteomes" id="UP000760860">
    <property type="component" value="Unassembled WGS sequence"/>
</dbReference>
<gene>
    <name evidence="2" type="ORF">PC117_g20914</name>
    <name evidence="3" type="ORF">PC129_g17994</name>
</gene>
<proteinExistence type="predicted"/>
<comment type="caution">
    <text evidence="3">The sequence shown here is derived from an EMBL/GenBank/DDBJ whole genome shotgun (WGS) entry which is preliminary data.</text>
</comment>
<evidence type="ECO:0000256" key="1">
    <source>
        <dbReference type="SAM" id="MobiDB-lite"/>
    </source>
</evidence>
<sequence>MIFISPVDLSSHYSPPRDPRPHVRPSQHQLDQDPDQGGNKATYSCSSCDQAASWKPVSANPGPPTKRGRRKDPVWDDVIVAQD</sequence>
<dbReference type="EMBL" id="RCMK01001008">
    <property type="protein sequence ID" value="KAG2904846.1"/>
    <property type="molecule type" value="Genomic_DNA"/>
</dbReference>
<evidence type="ECO:0000313" key="2">
    <source>
        <dbReference type="EMBL" id="KAG2904846.1"/>
    </source>
</evidence>
<dbReference type="EMBL" id="RCMV01001009">
    <property type="protein sequence ID" value="KAG3211016.1"/>
    <property type="molecule type" value="Genomic_DNA"/>
</dbReference>
<protein>
    <submittedName>
        <fullName evidence="3">Uncharacterized protein</fullName>
    </submittedName>
</protein>
<name>A0A8T1JWN5_9STRA</name>
<accession>A0A8T1JWN5</accession>
<feature type="compositionally biased region" description="Polar residues" evidence="1">
    <location>
        <begin position="39"/>
        <end position="50"/>
    </location>
</feature>
<dbReference type="Proteomes" id="UP000736787">
    <property type="component" value="Unassembled WGS sequence"/>
</dbReference>
<evidence type="ECO:0000313" key="3">
    <source>
        <dbReference type="EMBL" id="KAG3211016.1"/>
    </source>
</evidence>